<feature type="transmembrane region" description="Helical" evidence="1">
    <location>
        <begin position="89"/>
        <end position="111"/>
    </location>
</feature>
<organism evidence="2 3">
    <name type="scientific">Sphingopyxis bauzanensis</name>
    <dbReference type="NCBI Taxonomy" id="651663"/>
    <lineage>
        <taxon>Bacteria</taxon>
        <taxon>Pseudomonadati</taxon>
        <taxon>Pseudomonadota</taxon>
        <taxon>Alphaproteobacteria</taxon>
        <taxon>Sphingomonadales</taxon>
        <taxon>Sphingomonadaceae</taxon>
        <taxon>Sphingopyxis</taxon>
    </lineage>
</organism>
<feature type="transmembrane region" description="Helical" evidence="1">
    <location>
        <begin position="118"/>
        <end position="138"/>
    </location>
</feature>
<dbReference type="Proteomes" id="UP000197361">
    <property type="component" value="Unassembled WGS sequence"/>
</dbReference>
<name>A0A246JVA4_9SPHN</name>
<sequence>MVGEWQASIAPPQMADWVTIAACLVAAAMSMRAAARGTSAAFERHFWQFAAGLLVLLAINELLDLHTLITIAGRTHAKAFGWYGAHRAAQYAFVIALSGVAAMAGLAILWLTRRADHAVRLAVVGFAFIGLFALLRAASFHHLDDFLGGRTFRIDWSSVPEMVGIGIVASAAAIYPRTPDMDAS</sequence>
<feature type="transmembrane region" description="Helical" evidence="1">
    <location>
        <begin position="14"/>
        <end position="34"/>
    </location>
</feature>
<dbReference type="AlphaFoldDB" id="A0A246JVA4"/>
<keyword evidence="1" id="KW-1133">Transmembrane helix</keyword>
<comment type="caution">
    <text evidence="2">The sequence shown here is derived from an EMBL/GenBank/DDBJ whole genome shotgun (WGS) entry which is preliminary data.</text>
</comment>
<evidence type="ECO:0000313" key="3">
    <source>
        <dbReference type="Proteomes" id="UP000197361"/>
    </source>
</evidence>
<keyword evidence="3" id="KW-1185">Reference proteome</keyword>
<gene>
    <name evidence="2" type="ORF">CDQ92_07925</name>
</gene>
<evidence type="ECO:0000313" key="2">
    <source>
        <dbReference type="EMBL" id="OWQ97011.1"/>
    </source>
</evidence>
<protein>
    <submittedName>
        <fullName evidence="2">Uncharacterized protein</fullName>
    </submittedName>
</protein>
<accession>A0A246JVA4</accession>
<dbReference type="EMBL" id="NISK01000002">
    <property type="protein sequence ID" value="OWQ97011.1"/>
    <property type="molecule type" value="Genomic_DNA"/>
</dbReference>
<keyword evidence="1" id="KW-0812">Transmembrane</keyword>
<evidence type="ECO:0000256" key="1">
    <source>
        <dbReference type="SAM" id="Phobius"/>
    </source>
</evidence>
<reference evidence="2 3" key="1">
    <citation type="journal article" date="2010" name="Int. J. Syst. Evol. Microbiol.">
        <title>Sphingopyxis bauzanensis sp. nov., a psychrophilic bacterium isolated from soil.</title>
        <authorList>
            <person name="Zhang D.C."/>
            <person name="Liu H.C."/>
            <person name="Xin Y.H."/>
            <person name="Zhou Y.G."/>
            <person name="Schinner F."/>
            <person name="Margesin R."/>
        </authorList>
    </citation>
    <scope>NUCLEOTIDE SEQUENCE [LARGE SCALE GENOMIC DNA]</scope>
    <source>
        <strain evidence="2 3">DSM 22271</strain>
    </source>
</reference>
<feature type="transmembrane region" description="Helical" evidence="1">
    <location>
        <begin position="46"/>
        <end position="69"/>
    </location>
</feature>
<keyword evidence="1" id="KW-0472">Membrane</keyword>
<proteinExistence type="predicted"/>